<evidence type="ECO:0000256" key="2">
    <source>
        <dbReference type="ARBA" id="ARBA00010617"/>
    </source>
</evidence>
<dbReference type="PANTHER" id="PTHR24300">
    <property type="entry name" value="CYTOCHROME P450 508A4-RELATED"/>
    <property type="match status" value="1"/>
</dbReference>
<dbReference type="GO" id="GO:0016712">
    <property type="term" value="F:oxidoreductase activity, acting on paired donors, with incorporation or reduction of molecular oxygen, reduced flavin or flavoprotein as one donor, and incorporation of one atom of oxygen"/>
    <property type="evidence" value="ECO:0007669"/>
    <property type="project" value="TreeGrafter"/>
</dbReference>
<evidence type="ECO:0000256" key="7">
    <source>
        <dbReference type="ARBA" id="ARBA00023033"/>
    </source>
</evidence>
<dbReference type="GO" id="GO:0020037">
    <property type="term" value="F:heme binding"/>
    <property type="evidence" value="ECO:0007669"/>
    <property type="project" value="InterPro"/>
</dbReference>
<comment type="similarity">
    <text evidence="2">Belongs to the cytochrome P450 family.</text>
</comment>
<evidence type="ECO:0000256" key="3">
    <source>
        <dbReference type="ARBA" id="ARBA00022617"/>
    </source>
</evidence>
<dbReference type="GO" id="GO:0008395">
    <property type="term" value="F:steroid hydroxylase activity"/>
    <property type="evidence" value="ECO:0007669"/>
    <property type="project" value="TreeGrafter"/>
</dbReference>
<evidence type="ECO:0000313" key="8">
    <source>
        <dbReference type="Proteomes" id="UP000079169"/>
    </source>
</evidence>
<protein>
    <submittedName>
        <fullName evidence="9">Methyl farnesoate epoxidase</fullName>
    </submittedName>
</protein>
<organism evidence="8 9">
    <name type="scientific">Diaphorina citri</name>
    <name type="common">Asian citrus psyllid</name>
    <dbReference type="NCBI Taxonomy" id="121845"/>
    <lineage>
        <taxon>Eukaryota</taxon>
        <taxon>Metazoa</taxon>
        <taxon>Ecdysozoa</taxon>
        <taxon>Arthropoda</taxon>
        <taxon>Hexapoda</taxon>
        <taxon>Insecta</taxon>
        <taxon>Pterygota</taxon>
        <taxon>Neoptera</taxon>
        <taxon>Paraneoptera</taxon>
        <taxon>Hemiptera</taxon>
        <taxon>Sternorrhyncha</taxon>
        <taxon>Psylloidea</taxon>
        <taxon>Psyllidae</taxon>
        <taxon>Diaphorininae</taxon>
        <taxon>Diaphorina</taxon>
    </lineage>
</organism>
<keyword evidence="3" id="KW-0349">Heme</keyword>
<dbReference type="PANTHER" id="PTHR24300:SF376">
    <property type="entry name" value="CYTOCHROME P450 15A1"/>
    <property type="match status" value="1"/>
</dbReference>
<sequence length="299" mass="34893">MPSGETHFTQQEWLTKYGGVVGIMMGPRPGLFIQGAPYVQDALKKPEFQGRPHTADFKERSFGKFLGIFFCDGPQWQNSRKFTVKFTKGVKDTEGIMQLEMDELFRRITNGQVYEMNQVFRESTVNIIWTILSGMRCTVEDQRIKNLLENLTNSFRSGRPGSRMVSFLNLIPVLSKFDKARNLQRKATRMLQNFFRENIQEHRATLDPENPRDFYDAYLIEQKKAQETGIDSHLWSEEDLIVISMDIFTASYESLNASMAFAVLYMILYPEVQTKLHQELDKYLGTRRPSLEDRQYLDY</sequence>
<dbReference type="InterPro" id="IPR050182">
    <property type="entry name" value="Cytochrome_P450_fam2"/>
</dbReference>
<dbReference type="Gene3D" id="1.10.630.10">
    <property type="entry name" value="Cytochrome P450"/>
    <property type="match status" value="1"/>
</dbReference>
<name>A0A1S3DS17_DIACI</name>
<dbReference type="GO" id="GO:0006082">
    <property type="term" value="P:organic acid metabolic process"/>
    <property type="evidence" value="ECO:0007669"/>
    <property type="project" value="TreeGrafter"/>
</dbReference>
<dbReference type="InterPro" id="IPR002401">
    <property type="entry name" value="Cyt_P450_E_grp-I"/>
</dbReference>
<evidence type="ECO:0000256" key="6">
    <source>
        <dbReference type="ARBA" id="ARBA00023004"/>
    </source>
</evidence>
<feature type="non-terminal residue" evidence="9">
    <location>
        <position position="299"/>
    </location>
</feature>
<keyword evidence="4" id="KW-0479">Metal-binding</keyword>
<evidence type="ECO:0000256" key="1">
    <source>
        <dbReference type="ARBA" id="ARBA00001971"/>
    </source>
</evidence>
<dbReference type="GeneID" id="103523306"/>
<evidence type="ECO:0000256" key="4">
    <source>
        <dbReference type="ARBA" id="ARBA00022723"/>
    </source>
</evidence>
<dbReference type="Proteomes" id="UP000079169">
    <property type="component" value="Unplaced"/>
</dbReference>
<dbReference type="GO" id="GO:0005737">
    <property type="term" value="C:cytoplasm"/>
    <property type="evidence" value="ECO:0007669"/>
    <property type="project" value="TreeGrafter"/>
</dbReference>
<keyword evidence="6" id="KW-0408">Iron</keyword>
<dbReference type="GO" id="GO:0006805">
    <property type="term" value="P:xenobiotic metabolic process"/>
    <property type="evidence" value="ECO:0007669"/>
    <property type="project" value="TreeGrafter"/>
</dbReference>
<dbReference type="PRINTS" id="PR00463">
    <property type="entry name" value="EP450I"/>
</dbReference>
<dbReference type="GO" id="GO:0005506">
    <property type="term" value="F:iron ion binding"/>
    <property type="evidence" value="ECO:0007669"/>
    <property type="project" value="InterPro"/>
</dbReference>
<keyword evidence="5" id="KW-0560">Oxidoreductase</keyword>
<reference evidence="9" key="1">
    <citation type="submission" date="2025-08" db="UniProtKB">
        <authorList>
            <consortium name="RefSeq"/>
        </authorList>
    </citation>
    <scope>IDENTIFICATION</scope>
</reference>
<dbReference type="InterPro" id="IPR036396">
    <property type="entry name" value="Cyt_P450_sf"/>
</dbReference>
<proteinExistence type="inferred from homology"/>
<dbReference type="PaxDb" id="121845-A0A1S3DS17"/>
<evidence type="ECO:0000313" key="9">
    <source>
        <dbReference type="RefSeq" id="XP_008486586.1"/>
    </source>
</evidence>
<keyword evidence="8" id="KW-1185">Reference proteome</keyword>
<dbReference type="KEGG" id="dci:103523306"/>
<dbReference type="STRING" id="121845.A0A1S3DS17"/>
<dbReference type="Pfam" id="PF00067">
    <property type="entry name" value="p450"/>
    <property type="match status" value="1"/>
</dbReference>
<dbReference type="OMA" id="ENIWEES"/>
<dbReference type="AlphaFoldDB" id="A0A1S3DS17"/>
<evidence type="ECO:0000256" key="5">
    <source>
        <dbReference type="ARBA" id="ARBA00023002"/>
    </source>
</evidence>
<gene>
    <name evidence="9" type="primary">LOC103523306</name>
</gene>
<dbReference type="InterPro" id="IPR001128">
    <property type="entry name" value="Cyt_P450"/>
</dbReference>
<accession>A0A1S3DS17</accession>
<dbReference type="RefSeq" id="XP_008486586.1">
    <property type="nucleotide sequence ID" value="XM_008488364.3"/>
</dbReference>
<dbReference type="SUPFAM" id="SSF48264">
    <property type="entry name" value="Cytochrome P450"/>
    <property type="match status" value="1"/>
</dbReference>
<keyword evidence="7" id="KW-0503">Monooxygenase</keyword>
<comment type="cofactor">
    <cofactor evidence="1">
        <name>heme</name>
        <dbReference type="ChEBI" id="CHEBI:30413"/>
    </cofactor>
</comment>